<dbReference type="PANTHER" id="PTHR32347:SF23">
    <property type="entry name" value="BLL5650 PROTEIN"/>
    <property type="match status" value="1"/>
</dbReference>
<dbReference type="PRINTS" id="PR01490">
    <property type="entry name" value="RTXTOXIND"/>
</dbReference>
<comment type="subcellular location">
    <subcellularLocation>
        <location evidence="1">Cell envelope</location>
    </subcellularLocation>
</comment>
<evidence type="ECO:0000259" key="4">
    <source>
        <dbReference type="Pfam" id="PF26002"/>
    </source>
</evidence>
<dbReference type="AlphaFoldDB" id="A0A8X8IEC0"/>
<organism evidence="5 6">
    <name type="scientific">Hydrobacter penzbergensis</name>
    <dbReference type="NCBI Taxonomy" id="1235997"/>
    <lineage>
        <taxon>Bacteria</taxon>
        <taxon>Pseudomonadati</taxon>
        <taxon>Bacteroidota</taxon>
        <taxon>Chitinophagia</taxon>
        <taxon>Chitinophagales</taxon>
        <taxon>Chitinophagaceae</taxon>
        <taxon>Hydrobacter</taxon>
    </lineage>
</organism>
<dbReference type="Pfam" id="PF26002">
    <property type="entry name" value="Beta-barrel_AprE"/>
    <property type="match status" value="1"/>
</dbReference>
<accession>A0A8X8IEC0</accession>
<evidence type="ECO:0000313" key="6">
    <source>
        <dbReference type="Proteomes" id="UP000198711"/>
    </source>
</evidence>
<keyword evidence="6" id="KW-1185">Reference proteome</keyword>
<dbReference type="PANTHER" id="PTHR32347">
    <property type="entry name" value="EFFLUX SYSTEM COMPONENT YKNX-RELATED"/>
    <property type="match status" value="1"/>
</dbReference>
<evidence type="ECO:0000256" key="1">
    <source>
        <dbReference type="ARBA" id="ARBA00004196"/>
    </source>
</evidence>
<proteinExistence type="predicted"/>
<dbReference type="InterPro" id="IPR058982">
    <property type="entry name" value="Beta-barrel_AprE"/>
</dbReference>
<keyword evidence="2 3" id="KW-0175">Coiled coil</keyword>
<dbReference type="EMBL" id="FNNO01000004">
    <property type="protein sequence ID" value="SDW61908.1"/>
    <property type="molecule type" value="Genomic_DNA"/>
</dbReference>
<dbReference type="InterPro" id="IPR050465">
    <property type="entry name" value="UPF0194_transport"/>
</dbReference>
<dbReference type="Gene3D" id="2.40.50.100">
    <property type="match status" value="1"/>
</dbReference>
<evidence type="ECO:0000256" key="3">
    <source>
        <dbReference type="SAM" id="Coils"/>
    </source>
</evidence>
<comment type="caution">
    <text evidence="5">The sequence shown here is derived from an EMBL/GenBank/DDBJ whole genome shotgun (WGS) entry which is preliminary data.</text>
</comment>
<dbReference type="GO" id="GO:0030313">
    <property type="term" value="C:cell envelope"/>
    <property type="evidence" value="ECO:0007669"/>
    <property type="project" value="UniProtKB-SubCell"/>
</dbReference>
<feature type="coiled-coil region" evidence="3">
    <location>
        <begin position="151"/>
        <end position="178"/>
    </location>
</feature>
<feature type="domain" description="AprE-like beta-barrel" evidence="4">
    <location>
        <begin position="220"/>
        <end position="306"/>
    </location>
</feature>
<evidence type="ECO:0000313" key="5">
    <source>
        <dbReference type="EMBL" id="SDW61908.1"/>
    </source>
</evidence>
<reference evidence="5 6" key="1">
    <citation type="submission" date="2016-10" db="EMBL/GenBank/DDBJ databases">
        <authorList>
            <person name="Varghese N."/>
            <person name="Submissions S."/>
        </authorList>
    </citation>
    <scope>NUCLEOTIDE SEQUENCE [LARGE SCALE GENOMIC DNA]</scope>
    <source>
        <strain evidence="5 6">DSM 25353</strain>
    </source>
</reference>
<gene>
    <name evidence="5" type="ORF">SAMN05444410_104119</name>
</gene>
<dbReference type="Proteomes" id="UP000198711">
    <property type="component" value="Unassembled WGS sequence"/>
</dbReference>
<protein>
    <submittedName>
        <fullName evidence="5">HlyD family secretion protein</fullName>
    </submittedName>
</protein>
<name>A0A8X8IEC0_9BACT</name>
<sequence>MVRPATARAEVKIPATGIIAEIRCREGDLVEKGTVLMRLKDSAIQSKKIRNQFEMHKRQQHIQDLLLLTALEVDSACLQQQLYLPLYREQYNRFRNRLVIQELAVNQAAHELQSHSSLVKERITAPNVFYEIQLQLKEKEAAYRLARNEQLGYWQEALERNRMELEQYEEQAVQLAAYEALLLVHSPVKGFVQGISQWHAGAFATAGEAACLVSPTDTLMGECYVPSKDIGLIKDSMNVICSFDAFEQRYFGTVRGKVIAIDDDFSLVNGRPVFRVRCSFQTTRLGLKKGYEAALKKGLGFQARFKVTERSLWQLLLDHLDDWLNPSV</sequence>
<evidence type="ECO:0000256" key="2">
    <source>
        <dbReference type="ARBA" id="ARBA00023054"/>
    </source>
</evidence>
<dbReference type="Gene3D" id="2.40.30.170">
    <property type="match status" value="1"/>
</dbReference>